<keyword evidence="1" id="KW-0812">Transmembrane</keyword>
<feature type="transmembrane region" description="Helical" evidence="1">
    <location>
        <begin position="84"/>
        <end position="108"/>
    </location>
</feature>
<feature type="transmembrane region" description="Helical" evidence="1">
    <location>
        <begin position="12"/>
        <end position="32"/>
    </location>
</feature>
<dbReference type="AlphaFoldDB" id="A0A9X0AC00"/>
<dbReference type="Proteomes" id="UP001152300">
    <property type="component" value="Unassembled WGS sequence"/>
</dbReference>
<accession>A0A9X0AC00</accession>
<evidence type="ECO:0000313" key="3">
    <source>
        <dbReference type="Proteomes" id="UP001152300"/>
    </source>
</evidence>
<name>A0A9X0AC00_9HELO</name>
<sequence>MVSIFKGRSFLWWVPIVGTANVLATMVAWMIFHGPPPESVPLDFLWISPVAIAFLYSFTMLIILGVRSSKYPNKRPYSVAMRDLVIQILCATIMTILSCWAVVVIFKALLKDLKPLSEEGFEEGWARLIWVGVYTLLICGGVLAATWVPIVSDELGELCDPAVTDGESTELSNHKEPEEA</sequence>
<keyword evidence="3" id="KW-1185">Reference proteome</keyword>
<keyword evidence="1" id="KW-0472">Membrane</keyword>
<gene>
    <name evidence="2" type="ORF">OCU04_011640</name>
</gene>
<dbReference type="EMBL" id="JAPEIS010000014">
    <property type="protein sequence ID" value="KAJ8060029.1"/>
    <property type="molecule type" value="Genomic_DNA"/>
</dbReference>
<feature type="transmembrane region" description="Helical" evidence="1">
    <location>
        <begin position="128"/>
        <end position="148"/>
    </location>
</feature>
<organism evidence="2 3">
    <name type="scientific">Sclerotinia nivalis</name>
    <dbReference type="NCBI Taxonomy" id="352851"/>
    <lineage>
        <taxon>Eukaryota</taxon>
        <taxon>Fungi</taxon>
        <taxon>Dikarya</taxon>
        <taxon>Ascomycota</taxon>
        <taxon>Pezizomycotina</taxon>
        <taxon>Leotiomycetes</taxon>
        <taxon>Helotiales</taxon>
        <taxon>Sclerotiniaceae</taxon>
        <taxon>Sclerotinia</taxon>
    </lineage>
</organism>
<protein>
    <submittedName>
        <fullName evidence="2">Uncharacterized protein</fullName>
    </submittedName>
</protein>
<proteinExistence type="predicted"/>
<evidence type="ECO:0000313" key="2">
    <source>
        <dbReference type="EMBL" id="KAJ8060029.1"/>
    </source>
</evidence>
<reference evidence="2" key="1">
    <citation type="submission" date="2022-11" db="EMBL/GenBank/DDBJ databases">
        <title>Genome Resource of Sclerotinia nivalis Strain SnTB1, a Plant Pathogen Isolated from American Ginseng.</title>
        <authorList>
            <person name="Fan S."/>
        </authorList>
    </citation>
    <scope>NUCLEOTIDE SEQUENCE</scope>
    <source>
        <strain evidence="2">SnTB1</strain>
    </source>
</reference>
<keyword evidence="1" id="KW-1133">Transmembrane helix</keyword>
<feature type="transmembrane region" description="Helical" evidence="1">
    <location>
        <begin position="44"/>
        <end position="64"/>
    </location>
</feature>
<evidence type="ECO:0000256" key="1">
    <source>
        <dbReference type="SAM" id="Phobius"/>
    </source>
</evidence>
<comment type="caution">
    <text evidence="2">The sequence shown here is derived from an EMBL/GenBank/DDBJ whole genome shotgun (WGS) entry which is preliminary data.</text>
</comment>
<dbReference type="OrthoDB" id="3487224at2759"/>